<keyword evidence="1" id="KW-0812">Transmembrane</keyword>
<organism evidence="2">
    <name type="scientific">bioreactor metagenome</name>
    <dbReference type="NCBI Taxonomy" id="1076179"/>
    <lineage>
        <taxon>unclassified sequences</taxon>
        <taxon>metagenomes</taxon>
        <taxon>ecological metagenomes</taxon>
    </lineage>
</organism>
<name>A0A645FVS6_9ZZZZ</name>
<feature type="transmembrane region" description="Helical" evidence="1">
    <location>
        <begin position="7"/>
        <end position="31"/>
    </location>
</feature>
<protein>
    <recommendedName>
        <fullName evidence="3">DUF4845 domain-containing protein</fullName>
    </recommendedName>
</protein>
<dbReference type="EMBL" id="VSSQ01063045">
    <property type="protein sequence ID" value="MPN16134.1"/>
    <property type="molecule type" value="Genomic_DNA"/>
</dbReference>
<evidence type="ECO:0000313" key="2">
    <source>
        <dbReference type="EMBL" id="MPN16134.1"/>
    </source>
</evidence>
<keyword evidence="1" id="KW-0472">Membrane</keyword>
<accession>A0A645FVS6</accession>
<gene>
    <name evidence="2" type="ORF">SDC9_163472</name>
</gene>
<evidence type="ECO:0000256" key="1">
    <source>
        <dbReference type="SAM" id="Phobius"/>
    </source>
</evidence>
<reference evidence="2" key="1">
    <citation type="submission" date="2019-08" db="EMBL/GenBank/DDBJ databases">
        <authorList>
            <person name="Kucharzyk K."/>
            <person name="Murdoch R.W."/>
            <person name="Higgins S."/>
            <person name="Loffler F."/>
        </authorList>
    </citation>
    <scope>NUCLEOTIDE SEQUENCE</scope>
</reference>
<sequence length="117" mass="13824">MKVTIQIYSFLLIFCVLLFIIPQVISIAMIYRICNSTASYVVEIIEVNEGVDNQGEVMRKIENYMENHSKIELKIEKEDIDKTYNTYEVTCFNRFHIAILNLDYEIKASKNTRRVIY</sequence>
<proteinExistence type="predicted"/>
<dbReference type="AlphaFoldDB" id="A0A645FVS6"/>
<keyword evidence="1" id="KW-1133">Transmembrane helix</keyword>
<evidence type="ECO:0008006" key="3">
    <source>
        <dbReference type="Google" id="ProtNLM"/>
    </source>
</evidence>
<comment type="caution">
    <text evidence="2">The sequence shown here is derived from an EMBL/GenBank/DDBJ whole genome shotgun (WGS) entry which is preliminary data.</text>
</comment>